<proteinExistence type="inferred from homology"/>
<dbReference type="PRINTS" id="PR01490">
    <property type="entry name" value="RTXTOXIND"/>
</dbReference>
<dbReference type="InterPro" id="IPR058625">
    <property type="entry name" value="MdtA-like_BSH"/>
</dbReference>
<comment type="caution">
    <text evidence="13">The sequence shown here is derived from an EMBL/GenBank/DDBJ whole genome shotgun (WGS) entry which is preliminary data.</text>
</comment>
<feature type="compositionally biased region" description="Basic and acidic residues" evidence="10">
    <location>
        <begin position="1"/>
        <end position="16"/>
    </location>
</feature>
<name>A0ABN7YDC2_9BURK</name>
<dbReference type="EMBL" id="CAJZAG010000003">
    <property type="protein sequence ID" value="CAG9169872.1"/>
    <property type="molecule type" value="Genomic_DNA"/>
</dbReference>
<comment type="subcellular location">
    <subcellularLocation>
        <location evidence="1 9">Cell inner membrane</location>
        <topology evidence="1 9">Single-pass membrane protein</topology>
    </subcellularLocation>
</comment>
<dbReference type="Pfam" id="PF25917">
    <property type="entry name" value="BSH_RND"/>
    <property type="match status" value="1"/>
</dbReference>
<evidence type="ECO:0000256" key="3">
    <source>
        <dbReference type="ARBA" id="ARBA00022448"/>
    </source>
</evidence>
<dbReference type="InterPro" id="IPR010129">
    <property type="entry name" value="T1SS_HlyD"/>
</dbReference>
<dbReference type="Gene3D" id="2.40.50.100">
    <property type="match status" value="1"/>
</dbReference>
<keyword evidence="7 9" id="KW-1133">Transmembrane helix</keyword>
<reference evidence="13 14" key="1">
    <citation type="submission" date="2021-08" db="EMBL/GenBank/DDBJ databases">
        <authorList>
            <person name="Peeters C."/>
        </authorList>
    </citation>
    <scope>NUCLEOTIDE SEQUENCE [LARGE SCALE GENOMIC DNA]</scope>
    <source>
        <strain evidence="13 14">LMG 32289</strain>
    </source>
</reference>
<sequence>MDPVRSDSGRPKDARRPGPTGVVRGEDLAYMRELREAMLVQRPEGSLLVLFLIGAVLLAGLGWAAVSDVEEITTGEGKVIPASREQIIQSLEGGILESLSVREGDIVQRGQVLLEIDPTRAGAAYREGMSKVLALKAAAARLRAEAYQAPLVFSEDVQSVASIVRDETQAYNARRQALQESVTALQRSLSLAEREIALSEPLSARGLVSEVEILRMKRQANEFRLQMAERQNKFRADANADLTRVEGELAQARENAGAREDVMRRTTLRAPVKGTVKNIRVTTIGGVIQQGGDIMEIVPLNDQLLVEARIKPADVAFVRPGLAATVKISAYDFSIYGGLRGTVEHISPDTIKDEERSRIGQAESSYYRVLVRTDKAYLSAGGKTFPIIPGMTATVEIRTGEKTILSFLLKPVLKSREAFRER</sequence>
<dbReference type="Gene3D" id="1.10.287.470">
    <property type="entry name" value="Helix hairpin bin"/>
    <property type="match status" value="1"/>
</dbReference>
<keyword evidence="5 9" id="KW-0997">Cell inner membrane</keyword>
<evidence type="ECO:0000256" key="6">
    <source>
        <dbReference type="ARBA" id="ARBA00022692"/>
    </source>
</evidence>
<keyword evidence="6 9" id="KW-0812">Transmembrane</keyword>
<evidence type="ECO:0000313" key="13">
    <source>
        <dbReference type="EMBL" id="CAG9169872.1"/>
    </source>
</evidence>
<keyword evidence="3 9" id="KW-0813">Transport</keyword>
<evidence type="ECO:0000259" key="11">
    <source>
        <dbReference type="Pfam" id="PF25917"/>
    </source>
</evidence>
<evidence type="ECO:0000256" key="2">
    <source>
        <dbReference type="ARBA" id="ARBA00009477"/>
    </source>
</evidence>
<dbReference type="RefSeq" id="WP_223985486.1">
    <property type="nucleotide sequence ID" value="NZ_CAJZAG010000003.1"/>
</dbReference>
<evidence type="ECO:0000256" key="9">
    <source>
        <dbReference type="RuleBase" id="RU365093"/>
    </source>
</evidence>
<dbReference type="InterPro" id="IPR006144">
    <property type="entry name" value="Secretion_HlyD_CS"/>
</dbReference>
<dbReference type="InterPro" id="IPR058982">
    <property type="entry name" value="Beta-barrel_AprE"/>
</dbReference>
<evidence type="ECO:0000313" key="14">
    <source>
        <dbReference type="Proteomes" id="UP000706525"/>
    </source>
</evidence>
<keyword evidence="4 9" id="KW-1003">Cell membrane</keyword>
<dbReference type="InterPro" id="IPR050739">
    <property type="entry name" value="MFP"/>
</dbReference>
<dbReference type="PROSITE" id="PS00543">
    <property type="entry name" value="HLYD_FAMILY"/>
    <property type="match status" value="1"/>
</dbReference>
<evidence type="ECO:0000256" key="7">
    <source>
        <dbReference type="ARBA" id="ARBA00022989"/>
    </source>
</evidence>
<gene>
    <name evidence="13" type="primary">prsE_2</name>
    <name evidence="13" type="ORF">LMG32289_01891</name>
</gene>
<dbReference type="Proteomes" id="UP000706525">
    <property type="component" value="Unassembled WGS sequence"/>
</dbReference>
<accession>A0ABN7YDC2</accession>
<dbReference type="Gene3D" id="2.40.30.170">
    <property type="match status" value="1"/>
</dbReference>
<dbReference type="NCBIfam" id="TIGR01843">
    <property type="entry name" value="type_I_hlyD"/>
    <property type="match status" value="1"/>
</dbReference>
<feature type="transmembrane region" description="Helical" evidence="9">
    <location>
        <begin position="47"/>
        <end position="66"/>
    </location>
</feature>
<feature type="domain" description="AprE-like beta-barrel" evidence="12">
    <location>
        <begin position="304"/>
        <end position="400"/>
    </location>
</feature>
<organism evidence="13 14">
    <name type="scientific">Cupriavidus pampae</name>
    <dbReference type="NCBI Taxonomy" id="659251"/>
    <lineage>
        <taxon>Bacteria</taxon>
        <taxon>Pseudomonadati</taxon>
        <taxon>Pseudomonadota</taxon>
        <taxon>Betaproteobacteria</taxon>
        <taxon>Burkholderiales</taxon>
        <taxon>Burkholderiaceae</taxon>
        <taxon>Cupriavidus</taxon>
    </lineage>
</organism>
<protein>
    <recommendedName>
        <fullName evidence="9">Membrane fusion protein (MFP) family protein</fullName>
    </recommendedName>
</protein>
<dbReference type="SUPFAM" id="SSF111369">
    <property type="entry name" value="HlyD-like secretion proteins"/>
    <property type="match status" value="1"/>
</dbReference>
<keyword evidence="14" id="KW-1185">Reference proteome</keyword>
<evidence type="ECO:0000256" key="10">
    <source>
        <dbReference type="SAM" id="MobiDB-lite"/>
    </source>
</evidence>
<comment type="similarity">
    <text evidence="2 9">Belongs to the membrane fusion protein (MFP) (TC 8.A.1) family.</text>
</comment>
<evidence type="ECO:0000259" key="12">
    <source>
        <dbReference type="Pfam" id="PF26002"/>
    </source>
</evidence>
<dbReference type="PANTHER" id="PTHR30386">
    <property type="entry name" value="MEMBRANE FUSION SUBUNIT OF EMRAB-TOLC MULTIDRUG EFFLUX PUMP"/>
    <property type="match status" value="1"/>
</dbReference>
<feature type="region of interest" description="Disordered" evidence="10">
    <location>
        <begin position="1"/>
        <end position="22"/>
    </location>
</feature>
<feature type="domain" description="Multidrug resistance protein MdtA-like barrel-sandwich hybrid" evidence="11">
    <location>
        <begin position="93"/>
        <end position="292"/>
    </location>
</feature>
<dbReference type="Pfam" id="PF26002">
    <property type="entry name" value="Beta-barrel_AprE"/>
    <property type="match status" value="1"/>
</dbReference>
<evidence type="ECO:0000256" key="8">
    <source>
        <dbReference type="ARBA" id="ARBA00023136"/>
    </source>
</evidence>
<dbReference type="PANTHER" id="PTHR30386:SF26">
    <property type="entry name" value="TRANSPORT PROTEIN COMB"/>
    <property type="match status" value="1"/>
</dbReference>
<evidence type="ECO:0000256" key="1">
    <source>
        <dbReference type="ARBA" id="ARBA00004377"/>
    </source>
</evidence>
<evidence type="ECO:0000256" key="5">
    <source>
        <dbReference type="ARBA" id="ARBA00022519"/>
    </source>
</evidence>
<keyword evidence="8 9" id="KW-0472">Membrane</keyword>
<evidence type="ECO:0000256" key="4">
    <source>
        <dbReference type="ARBA" id="ARBA00022475"/>
    </source>
</evidence>